<evidence type="ECO:0000313" key="1">
    <source>
        <dbReference type="EMBL" id="TCP31451.1"/>
    </source>
</evidence>
<reference evidence="1 2" key="1">
    <citation type="submission" date="2019-03" db="EMBL/GenBank/DDBJ databases">
        <title>Genomic Encyclopedia of Type Strains, Phase IV (KMG-IV): sequencing the most valuable type-strain genomes for metagenomic binning, comparative biology and taxonomic classification.</title>
        <authorList>
            <person name="Goeker M."/>
        </authorList>
    </citation>
    <scope>NUCLEOTIDE SEQUENCE [LARGE SCALE GENOMIC DNA]</scope>
    <source>
        <strain evidence="1 2">DSM 2132</strain>
    </source>
</reference>
<comment type="caution">
    <text evidence="1">The sequence shown here is derived from an EMBL/GenBank/DDBJ whole genome shotgun (WGS) entry which is preliminary data.</text>
</comment>
<dbReference type="Proteomes" id="UP000295399">
    <property type="component" value="Unassembled WGS sequence"/>
</dbReference>
<evidence type="ECO:0008006" key="3">
    <source>
        <dbReference type="Google" id="ProtNLM"/>
    </source>
</evidence>
<keyword evidence="2" id="KW-1185">Reference proteome</keyword>
<dbReference type="AlphaFoldDB" id="A0A4R2PBF8"/>
<gene>
    <name evidence="1" type="ORF">EV659_11119</name>
</gene>
<name>A0A4R2PBF8_RHOSA</name>
<accession>A0A4R2PBF8</accession>
<dbReference type="InParanoid" id="A0A4R2PBF8"/>
<organism evidence="1 2">
    <name type="scientific">Rhodothalassium salexigens DSM 2132</name>
    <dbReference type="NCBI Taxonomy" id="1188247"/>
    <lineage>
        <taxon>Bacteria</taxon>
        <taxon>Pseudomonadati</taxon>
        <taxon>Pseudomonadota</taxon>
        <taxon>Alphaproteobacteria</taxon>
        <taxon>Rhodothalassiales</taxon>
        <taxon>Rhodothalassiaceae</taxon>
        <taxon>Rhodothalassium</taxon>
    </lineage>
</organism>
<dbReference type="EMBL" id="SLXO01000011">
    <property type="protein sequence ID" value="TCP31451.1"/>
    <property type="molecule type" value="Genomic_DNA"/>
</dbReference>
<dbReference type="OrthoDB" id="7441080at2"/>
<sequence>MAQAPDQSGYRIDPDDLPFFASEKRLHIRAFRHWERLLDGTTLPAAPDTDDADFAPFADYFCHIDLTGDSDRIVATGAKLAAVSGGTYAGWTPASVPDELLLGRVLRHIDEVLEAAAPVGLDAELDLDTDLVLPFRAILLPFAAQGTALTSVIAVVSWKETVIEQSGYTPLASNDGFDVGGGPGGDELLEDMAALIADEAPDAPVTTGHSDSADAAALVAGLTPLTPADQQPADPTAAWLLLARPGADGKPEIVGRLDVDAPDLVAEAVRRTAQKRQAS</sequence>
<protein>
    <recommendedName>
        <fullName evidence="3">PAS domain-containing protein</fullName>
    </recommendedName>
</protein>
<evidence type="ECO:0000313" key="2">
    <source>
        <dbReference type="Proteomes" id="UP000295399"/>
    </source>
</evidence>
<proteinExistence type="predicted"/>
<dbReference type="RefSeq" id="WP_132709264.1">
    <property type="nucleotide sequence ID" value="NZ_JACIGF010000011.1"/>
</dbReference>